<proteinExistence type="inferred from homology"/>
<protein>
    <recommendedName>
        <fullName evidence="6">Large ribosomal subunit protein uL29m</fullName>
    </recommendedName>
    <alternativeName>
        <fullName evidence="7">54S ribosomal protein L4, mitochondrial</fullName>
    </alternativeName>
</protein>
<accession>A0A9P7GJZ4</accession>
<dbReference type="GO" id="GO:0005762">
    <property type="term" value="C:mitochondrial large ribosomal subunit"/>
    <property type="evidence" value="ECO:0007669"/>
    <property type="project" value="TreeGrafter"/>
</dbReference>
<evidence type="ECO:0000256" key="8">
    <source>
        <dbReference type="SAM" id="MobiDB-lite"/>
    </source>
</evidence>
<evidence type="ECO:0000256" key="7">
    <source>
        <dbReference type="ARBA" id="ARBA00035399"/>
    </source>
</evidence>
<dbReference type="AlphaFoldDB" id="A0A9P7GJZ4"/>
<dbReference type="OrthoDB" id="270763at2759"/>
<dbReference type="PANTHER" id="PTHR21183:SF18">
    <property type="entry name" value="LARGE RIBOSOMAL SUBUNIT PROTEIN UL29M"/>
    <property type="match status" value="1"/>
</dbReference>
<organism evidence="9 10">
    <name type="scientific">Asterophora parasitica</name>
    <dbReference type="NCBI Taxonomy" id="117018"/>
    <lineage>
        <taxon>Eukaryota</taxon>
        <taxon>Fungi</taxon>
        <taxon>Dikarya</taxon>
        <taxon>Basidiomycota</taxon>
        <taxon>Agaricomycotina</taxon>
        <taxon>Agaricomycetes</taxon>
        <taxon>Agaricomycetidae</taxon>
        <taxon>Agaricales</taxon>
        <taxon>Tricholomatineae</taxon>
        <taxon>Lyophyllaceae</taxon>
        <taxon>Asterophora</taxon>
    </lineage>
</organism>
<comment type="subcellular location">
    <subcellularLocation>
        <location evidence="1">Mitochondrion</location>
    </subcellularLocation>
</comment>
<evidence type="ECO:0000256" key="2">
    <source>
        <dbReference type="ARBA" id="ARBA00009254"/>
    </source>
</evidence>
<dbReference type="InterPro" id="IPR038340">
    <property type="entry name" value="MRP-L47_sf"/>
</dbReference>
<dbReference type="SUPFAM" id="SSF46561">
    <property type="entry name" value="Ribosomal protein L29 (L29p)"/>
    <property type="match status" value="1"/>
</dbReference>
<evidence type="ECO:0000256" key="3">
    <source>
        <dbReference type="ARBA" id="ARBA00022980"/>
    </source>
</evidence>
<keyword evidence="3" id="KW-0689">Ribosomal protein</keyword>
<dbReference type="Gene3D" id="6.10.330.20">
    <property type="match status" value="1"/>
</dbReference>
<sequence>MLSLARAVVNRASWATPRFATRSFAEVVAVPSVATSTPPVERKSRKVTSPLKERIPVNENHGLYAFFRKKNDETLTGDAAYEVTESPESMQKQTGRSWLASELRLKSFRDLHTLWYILLRERNLLATQKEEARRMGVSNTEMQCRKSMARIKAVINERRLAYEGAVKIAEAEHEEDFNEQVEQYLKHAHKEERKYLQRRREHKARRSQKQLEATAAKKAAAPNGDAVEAATTPSPTTA</sequence>
<dbReference type="PANTHER" id="PTHR21183">
    <property type="entry name" value="RIBOSOMAL PROTEIN L47, MITOCHONDRIAL-RELATED"/>
    <property type="match status" value="1"/>
</dbReference>
<feature type="compositionally biased region" description="Basic residues" evidence="8">
    <location>
        <begin position="196"/>
        <end position="208"/>
    </location>
</feature>
<dbReference type="Proteomes" id="UP000775547">
    <property type="component" value="Unassembled WGS sequence"/>
</dbReference>
<dbReference type="InterPro" id="IPR010729">
    <property type="entry name" value="Ribosomal_uL29_mit"/>
</dbReference>
<dbReference type="InterPro" id="IPR036049">
    <property type="entry name" value="Ribosomal_uL29_sf"/>
</dbReference>
<evidence type="ECO:0000313" key="10">
    <source>
        <dbReference type="Proteomes" id="UP000775547"/>
    </source>
</evidence>
<dbReference type="Pfam" id="PF06984">
    <property type="entry name" value="MRP-L47"/>
    <property type="match status" value="1"/>
</dbReference>
<dbReference type="EMBL" id="JABCKV010000003">
    <property type="protein sequence ID" value="KAG5648427.1"/>
    <property type="molecule type" value="Genomic_DNA"/>
</dbReference>
<evidence type="ECO:0000313" key="9">
    <source>
        <dbReference type="EMBL" id="KAG5648427.1"/>
    </source>
</evidence>
<evidence type="ECO:0000256" key="4">
    <source>
        <dbReference type="ARBA" id="ARBA00023128"/>
    </source>
</evidence>
<feature type="region of interest" description="Disordered" evidence="8">
    <location>
        <begin position="193"/>
        <end position="238"/>
    </location>
</feature>
<reference evidence="9" key="2">
    <citation type="submission" date="2021-10" db="EMBL/GenBank/DDBJ databases">
        <title>Phylogenomics reveals ancestral predisposition of the termite-cultivated fungus Termitomyces towards a domesticated lifestyle.</title>
        <authorList>
            <person name="Auxier B."/>
            <person name="Grum-Grzhimaylo A."/>
            <person name="Cardenas M.E."/>
            <person name="Lodge J.D."/>
            <person name="Laessoe T."/>
            <person name="Pedersen O."/>
            <person name="Smith M.E."/>
            <person name="Kuyper T.W."/>
            <person name="Franco-Molano E.A."/>
            <person name="Baroni T.J."/>
            <person name="Aanen D.K."/>
        </authorList>
    </citation>
    <scope>NUCLEOTIDE SEQUENCE</scope>
    <source>
        <strain evidence="9">AP01</strain>
        <tissue evidence="9">Mycelium</tissue>
    </source>
</reference>
<gene>
    <name evidence="9" type="ORF">DXG03_005001</name>
</gene>
<reference evidence="9" key="1">
    <citation type="submission" date="2020-07" db="EMBL/GenBank/DDBJ databases">
        <authorList>
            <person name="Nieuwenhuis M."/>
            <person name="Van De Peppel L.J.J."/>
        </authorList>
    </citation>
    <scope>NUCLEOTIDE SEQUENCE</scope>
    <source>
        <strain evidence="9">AP01</strain>
        <tissue evidence="9">Mycelium</tissue>
    </source>
</reference>
<evidence type="ECO:0000256" key="5">
    <source>
        <dbReference type="ARBA" id="ARBA00023274"/>
    </source>
</evidence>
<comment type="similarity">
    <text evidence="2">Belongs to the universal ribosomal protein uL29 family.</text>
</comment>
<evidence type="ECO:0000256" key="1">
    <source>
        <dbReference type="ARBA" id="ARBA00004173"/>
    </source>
</evidence>
<keyword evidence="4" id="KW-0496">Mitochondrion</keyword>
<keyword evidence="5" id="KW-0687">Ribonucleoprotein</keyword>
<comment type="caution">
    <text evidence="9">The sequence shown here is derived from an EMBL/GenBank/DDBJ whole genome shotgun (WGS) entry which is preliminary data.</text>
</comment>
<dbReference type="GO" id="GO:0032543">
    <property type="term" value="P:mitochondrial translation"/>
    <property type="evidence" value="ECO:0007669"/>
    <property type="project" value="TreeGrafter"/>
</dbReference>
<keyword evidence="10" id="KW-1185">Reference proteome</keyword>
<evidence type="ECO:0000256" key="6">
    <source>
        <dbReference type="ARBA" id="ARBA00035289"/>
    </source>
</evidence>
<dbReference type="GO" id="GO:0003735">
    <property type="term" value="F:structural constituent of ribosome"/>
    <property type="evidence" value="ECO:0007669"/>
    <property type="project" value="InterPro"/>
</dbReference>
<name>A0A9P7GJZ4_9AGAR</name>